<feature type="non-terminal residue" evidence="2">
    <location>
        <position position="129"/>
    </location>
</feature>
<keyword evidence="1" id="KW-1133">Transmembrane helix</keyword>
<dbReference type="EMBL" id="BARW01035919">
    <property type="protein sequence ID" value="GAJ23704.1"/>
    <property type="molecule type" value="Genomic_DNA"/>
</dbReference>
<name>X1V1Y7_9ZZZZ</name>
<gene>
    <name evidence="2" type="ORF">S12H4_55908</name>
</gene>
<protein>
    <submittedName>
        <fullName evidence="2">Uncharacterized protein</fullName>
    </submittedName>
</protein>
<sequence length="129" mass="14234">MPPSTNILVIMVAIKPVITAIITPIKVIIAIESSLEVRYPGLLVPLASVCLNVPHPYSFPTTVNIFLRELKAVWEKARPQISPLAREVASKLGLGQEELEFAAVESALVRLNLEFCKRRRCSSCPVREG</sequence>
<reference evidence="2" key="1">
    <citation type="journal article" date="2014" name="Front. Microbiol.">
        <title>High frequency of phylogenetically diverse reductive dehalogenase-homologous genes in deep subseafloor sedimentary metagenomes.</title>
        <authorList>
            <person name="Kawai M."/>
            <person name="Futagami T."/>
            <person name="Toyoda A."/>
            <person name="Takaki Y."/>
            <person name="Nishi S."/>
            <person name="Hori S."/>
            <person name="Arai W."/>
            <person name="Tsubouchi T."/>
            <person name="Morono Y."/>
            <person name="Uchiyama I."/>
            <person name="Ito T."/>
            <person name="Fujiyama A."/>
            <person name="Inagaki F."/>
            <person name="Takami H."/>
        </authorList>
    </citation>
    <scope>NUCLEOTIDE SEQUENCE</scope>
    <source>
        <strain evidence="2">Expedition CK06-06</strain>
    </source>
</reference>
<comment type="caution">
    <text evidence="2">The sequence shown here is derived from an EMBL/GenBank/DDBJ whole genome shotgun (WGS) entry which is preliminary data.</text>
</comment>
<accession>X1V1Y7</accession>
<proteinExistence type="predicted"/>
<evidence type="ECO:0000256" key="1">
    <source>
        <dbReference type="SAM" id="Phobius"/>
    </source>
</evidence>
<keyword evidence="1" id="KW-0812">Transmembrane</keyword>
<dbReference type="AlphaFoldDB" id="X1V1Y7"/>
<evidence type="ECO:0000313" key="2">
    <source>
        <dbReference type="EMBL" id="GAJ23704.1"/>
    </source>
</evidence>
<feature type="transmembrane region" description="Helical" evidence="1">
    <location>
        <begin position="6"/>
        <end position="29"/>
    </location>
</feature>
<keyword evidence="1" id="KW-0472">Membrane</keyword>
<organism evidence="2">
    <name type="scientific">marine sediment metagenome</name>
    <dbReference type="NCBI Taxonomy" id="412755"/>
    <lineage>
        <taxon>unclassified sequences</taxon>
        <taxon>metagenomes</taxon>
        <taxon>ecological metagenomes</taxon>
    </lineage>
</organism>